<keyword evidence="11 17" id="KW-0100">Branched-chain amino acid biosynthesis</keyword>
<dbReference type="InterPro" id="IPR043131">
    <property type="entry name" value="BCAT-like_N"/>
</dbReference>
<dbReference type="RefSeq" id="WP_077538894.1">
    <property type="nucleotide sequence ID" value="NZ_CP019633.1"/>
</dbReference>
<dbReference type="InterPro" id="IPR005785">
    <property type="entry name" value="B_amino_transI"/>
</dbReference>
<dbReference type="InterPro" id="IPR018300">
    <property type="entry name" value="Aminotrans_IV_CS"/>
</dbReference>
<dbReference type="GO" id="GO:0052656">
    <property type="term" value="F:L-isoleucine-2-oxoglutarate transaminase activity"/>
    <property type="evidence" value="ECO:0007669"/>
    <property type="project" value="RHEA"/>
</dbReference>
<proteinExistence type="inferred from homology"/>
<evidence type="ECO:0000256" key="9">
    <source>
        <dbReference type="ARBA" id="ARBA00022679"/>
    </source>
</evidence>
<dbReference type="NCBIfam" id="NF006185">
    <property type="entry name" value="PRK08320.1"/>
    <property type="match status" value="1"/>
</dbReference>
<dbReference type="CDD" id="cd01558">
    <property type="entry name" value="D-AAT_like"/>
    <property type="match status" value="1"/>
</dbReference>
<dbReference type="Gene3D" id="3.30.470.10">
    <property type="match status" value="1"/>
</dbReference>
<evidence type="ECO:0000256" key="4">
    <source>
        <dbReference type="ARBA" id="ARBA00004931"/>
    </source>
</evidence>
<dbReference type="InterPro" id="IPR001544">
    <property type="entry name" value="Aminotrans_IV"/>
</dbReference>
<evidence type="ECO:0000256" key="7">
    <source>
        <dbReference type="ARBA" id="ARBA00022576"/>
    </source>
</evidence>
<comment type="similarity">
    <text evidence="6 15">Belongs to the class-IV pyridoxal-phosphate-dependent aminotransferase family.</text>
</comment>
<evidence type="ECO:0000256" key="8">
    <source>
        <dbReference type="ARBA" id="ARBA00022605"/>
    </source>
</evidence>
<name>A0A1Q2HM46_9BACT</name>
<dbReference type="UniPathway" id="UPA00047">
    <property type="reaction ID" value="UER00058"/>
</dbReference>
<evidence type="ECO:0000256" key="3">
    <source>
        <dbReference type="ARBA" id="ARBA00004824"/>
    </source>
</evidence>
<dbReference type="PROSITE" id="PS00770">
    <property type="entry name" value="AA_TRANSFER_CLASS_4"/>
    <property type="match status" value="1"/>
</dbReference>
<evidence type="ECO:0000256" key="13">
    <source>
        <dbReference type="ARBA" id="ARBA00048798"/>
    </source>
</evidence>
<evidence type="ECO:0000256" key="6">
    <source>
        <dbReference type="ARBA" id="ARBA00009320"/>
    </source>
</evidence>
<dbReference type="OrthoDB" id="9805628at2"/>
<sequence length="285" mass="31452">MAQKIWLNGSLVDQENAKVSVLDHGLLYGDGVFEGIRVYSGKIFREKQHIDRLYNCAKYIRLDIKMSKEEMIDAMHKTVEANGVTDGYIRLVASRGAGTLGLNPFHCPKPTVFIIAANIQLYPEELYENGLAVVSSSYMRNPSQCVPPQVKSLNYLNNILAKIEAIDNDVLEAIMYNSQGYVAEATGDNVFIVKDDIVCTPPVQAGSLNGITRQVVLELAAQAGYKTAEKNLTRFDLYSSDEMFLTGTAAEVIGVVKIDGRTIGDGKPGAITKDLRKRFYNCVNE</sequence>
<comment type="pathway">
    <text evidence="3 17">Amino-acid biosynthesis; L-isoleucine biosynthesis; L-isoleucine from 2-oxobutanoate: step 4/4.</text>
</comment>
<dbReference type="UniPathway" id="UPA00048">
    <property type="reaction ID" value="UER00073"/>
</dbReference>
<evidence type="ECO:0000256" key="1">
    <source>
        <dbReference type="ARBA" id="ARBA00001933"/>
    </source>
</evidence>
<keyword evidence="7 17" id="KW-0032">Aminotransferase</keyword>
<comment type="catalytic activity">
    <reaction evidence="14 17">
        <text>L-leucine + 2-oxoglutarate = 4-methyl-2-oxopentanoate + L-glutamate</text>
        <dbReference type="Rhea" id="RHEA:18321"/>
        <dbReference type="ChEBI" id="CHEBI:16810"/>
        <dbReference type="ChEBI" id="CHEBI:17865"/>
        <dbReference type="ChEBI" id="CHEBI:29985"/>
        <dbReference type="ChEBI" id="CHEBI:57427"/>
        <dbReference type="EC" id="2.6.1.42"/>
    </reaction>
</comment>
<evidence type="ECO:0000313" key="18">
    <source>
        <dbReference type="EMBL" id="AQQ08522.1"/>
    </source>
</evidence>
<dbReference type="GO" id="GO:0009097">
    <property type="term" value="P:isoleucine biosynthetic process"/>
    <property type="evidence" value="ECO:0007669"/>
    <property type="project" value="UniProtKB-UniPathway"/>
</dbReference>
<dbReference type="FunFam" id="3.30.470.10:FF:000006">
    <property type="entry name" value="Branched-chain-amino-acid aminotransferase"/>
    <property type="match status" value="1"/>
</dbReference>
<dbReference type="SUPFAM" id="SSF56752">
    <property type="entry name" value="D-aminoacid aminotransferase-like PLP-dependent enzymes"/>
    <property type="match status" value="1"/>
</dbReference>
<keyword evidence="9 17" id="KW-0808">Transferase</keyword>
<evidence type="ECO:0000313" key="19">
    <source>
        <dbReference type="Proteomes" id="UP000188273"/>
    </source>
</evidence>
<dbReference type="Pfam" id="PF01063">
    <property type="entry name" value="Aminotran_4"/>
    <property type="match status" value="1"/>
</dbReference>
<evidence type="ECO:0000256" key="15">
    <source>
        <dbReference type="RuleBase" id="RU004106"/>
    </source>
</evidence>
<dbReference type="GO" id="GO:0009098">
    <property type="term" value="P:L-leucine biosynthetic process"/>
    <property type="evidence" value="ECO:0007669"/>
    <property type="project" value="UniProtKB-UniPathway"/>
</dbReference>
<dbReference type="InterPro" id="IPR050571">
    <property type="entry name" value="Class-IV_PLP-Dep_Aminotrnsfr"/>
</dbReference>
<comment type="pathway">
    <text evidence="4 17">Amino-acid biosynthesis; L-valine biosynthesis; L-valine from pyruvate: step 4/4.</text>
</comment>
<keyword evidence="10 16" id="KW-0663">Pyridoxal phosphate</keyword>
<evidence type="ECO:0000256" key="17">
    <source>
        <dbReference type="RuleBase" id="RU364094"/>
    </source>
</evidence>
<dbReference type="EMBL" id="CP019633">
    <property type="protein sequence ID" value="AQQ08522.1"/>
    <property type="molecule type" value="Genomic_DNA"/>
</dbReference>
<dbReference type="EC" id="2.6.1.42" evidence="17"/>
<dbReference type="STRING" id="1940790.L21SP3_00306"/>
<evidence type="ECO:0000256" key="2">
    <source>
        <dbReference type="ARBA" id="ARBA00003109"/>
    </source>
</evidence>
<comment type="catalytic activity">
    <reaction evidence="13 17">
        <text>L-isoleucine + 2-oxoglutarate = (S)-3-methyl-2-oxopentanoate + L-glutamate</text>
        <dbReference type="Rhea" id="RHEA:24801"/>
        <dbReference type="ChEBI" id="CHEBI:16810"/>
        <dbReference type="ChEBI" id="CHEBI:29985"/>
        <dbReference type="ChEBI" id="CHEBI:35146"/>
        <dbReference type="ChEBI" id="CHEBI:58045"/>
        <dbReference type="EC" id="2.6.1.42"/>
    </reaction>
</comment>
<dbReference type="GO" id="GO:0052655">
    <property type="term" value="F:L-valine-2-oxoglutarate transaminase activity"/>
    <property type="evidence" value="ECO:0007669"/>
    <property type="project" value="RHEA"/>
</dbReference>
<organism evidence="18 19">
    <name type="scientific">Sedimentisphaera cyanobacteriorum</name>
    <dbReference type="NCBI Taxonomy" id="1940790"/>
    <lineage>
        <taxon>Bacteria</taxon>
        <taxon>Pseudomonadati</taxon>
        <taxon>Planctomycetota</taxon>
        <taxon>Phycisphaerae</taxon>
        <taxon>Sedimentisphaerales</taxon>
        <taxon>Sedimentisphaeraceae</taxon>
        <taxon>Sedimentisphaera</taxon>
    </lineage>
</organism>
<comment type="pathway">
    <text evidence="5 17">Amino-acid biosynthesis; L-leucine biosynthesis; L-leucine from 3-methyl-2-oxobutanoate: step 4/4.</text>
</comment>
<dbReference type="NCBIfam" id="NF005146">
    <property type="entry name" value="PRK06606.1"/>
    <property type="match status" value="1"/>
</dbReference>
<dbReference type="Gene3D" id="3.20.10.10">
    <property type="entry name" value="D-amino Acid Aminotransferase, subunit A, domain 2"/>
    <property type="match status" value="1"/>
</dbReference>
<evidence type="ECO:0000256" key="5">
    <source>
        <dbReference type="ARBA" id="ARBA00005072"/>
    </source>
</evidence>
<dbReference type="FunFam" id="3.20.10.10:FF:000002">
    <property type="entry name" value="D-alanine aminotransferase"/>
    <property type="match status" value="1"/>
</dbReference>
<comment type="catalytic activity">
    <reaction evidence="12 17">
        <text>L-valine + 2-oxoglutarate = 3-methyl-2-oxobutanoate + L-glutamate</text>
        <dbReference type="Rhea" id="RHEA:24813"/>
        <dbReference type="ChEBI" id="CHEBI:11851"/>
        <dbReference type="ChEBI" id="CHEBI:16810"/>
        <dbReference type="ChEBI" id="CHEBI:29985"/>
        <dbReference type="ChEBI" id="CHEBI:57762"/>
        <dbReference type="EC" id="2.6.1.42"/>
    </reaction>
</comment>
<gene>
    <name evidence="17 18" type="primary">ilvE</name>
    <name evidence="18" type="ORF">L21SP3_00306</name>
</gene>
<evidence type="ECO:0000256" key="14">
    <source>
        <dbReference type="ARBA" id="ARBA00049229"/>
    </source>
</evidence>
<dbReference type="UniPathway" id="UPA00049">
    <property type="reaction ID" value="UER00062"/>
</dbReference>
<reference evidence="19" key="1">
    <citation type="submission" date="2017-02" db="EMBL/GenBank/DDBJ databases">
        <title>Comparative genomics and description of representatives of a novel lineage of planctomycetes thriving in anoxic sediments.</title>
        <authorList>
            <person name="Spring S."/>
            <person name="Bunk B."/>
            <person name="Sproer C."/>
            <person name="Klenk H.-P."/>
        </authorList>
    </citation>
    <scope>NUCLEOTIDE SEQUENCE [LARGE SCALE GENOMIC DNA]</scope>
    <source>
        <strain evidence="19">L21-RPul-D3</strain>
    </source>
</reference>
<dbReference type="NCBIfam" id="TIGR01122">
    <property type="entry name" value="ilvE_I"/>
    <property type="match status" value="1"/>
</dbReference>
<evidence type="ECO:0000256" key="12">
    <source>
        <dbReference type="ARBA" id="ARBA00048212"/>
    </source>
</evidence>
<accession>A0A1Q2HM46</accession>
<evidence type="ECO:0000256" key="10">
    <source>
        <dbReference type="ARBA" id="ARBA00022898"/>
    </source>
</evidence>
<dbReference type="GO" id="GO:0005829">
    <property type="term" value="C:cytosol"/>
    <property type="evidence" value="ECO:0007669"/>
    <property type="project" value="TreeGrafter"/>
</dbReference>
<dbReference type="KEGG" id="pbu:L21SP3_00306"/>
<keyword evidence="19" id="KW-1185">Reference proteome</keyword>
<evidence type="ECO:0000256" key="16">
    <source>
        <dbReference type="RuleBase" id="RU004516"/>
    </source>
</evidence>
<comment type="function">
    <text evidence="2 17">Acts on leucine, isoleucine and valine.</text>
</comment>
<evidence type="ECO:0000256" key="11">
    <source>
        <dbReference type="ARBA" id="ARBA00023304"/>
    </source>
</evidence>
<comment type="cofactor">
    <cofactor evidence="1 16">
        <name>pyridoxal 5'-phosphate</name>
        <dbReference type="ChEBI" id="CHEBI:597326"/>
    </cofactor>
</comment>
<dbReference type="AlphaFoldDB" id="A0A1Q2HM46"/>
<keyword evidence="8 17" id="KW-0028">Amino-acid biosynthesis</keyword>
<dbReference type="PANTHER" id="PTHR42743">
    <property type="entry name" value="AMINO-ACID AMINOTRANSFERASE"/>
    <property type="match status" value="1"/>
</dbReference>
<dbReference type="PANTHER" id="PTHR42743:SF11">
    <property type="entry name" value="AMINODEOXYCHORISMATE LYASE"/>
    <property type="match status" value="1"/>
</dbReference>
<protein>
    <recommendedName>
        <fullName evidence="17">Branched-chain-amino-acid aminotransferase</fullName>
        <shortName evidence="17">BCAT</shortName>
        <ecNumber evidence="17">2.6.1.42</ecNumber>
    </recommendedName>
</protein>
<dbReference type="GO" id="GO:0009099">
    <property type="term" value="P:L-valine biosynthetic process"/>
    <property type="evidence" value="ECO:0007669"/>
    <property type="project" value="UniProtKB-UniPathway"/>
</dbReference>
<dbReference type="InterPro" id="IPR036038">
    <property type="entry name" value="Aminotransferase-like"/>
</dbReference>
<dbReference type="GO" id="GO:0052654">
    <property type="term" value="F:L-leucine-2-oxoglutarate transaminase activity"/>
    <property type="evidence" value="ECO:0007669"/>
    <property type="project" value="RHEA"/>
</dbReference>
<dbReference type="Proteomes" id="UP000188273">
    <property type="component" value="Chromosome"/>
</dbReference>
<dbReference type="InterPro" id="IPR043132">
    <property type="entry name" value="BCAT-like_C"/>
</dbReference>